<dbReference type="EMBL" id="UYRV01023055">
    <property type="protein sequence ID" value="VDK72941.1"/>
    <property type="molecule type" value="Genomic_DNA"/>
</dbReference>
<evidence type="ECO:0000313" key="2">
    <source>
        <dbReference type="Proteomes" id="UP000271889"/>
    </source>
</evidence>
<name>A0A3P6U7V9_CYLGO</name>
<sequence length="66" mass="7705">MWQRIRYGVRWRPSERLALAVRALDLKSVKSVIISMDPLYPGNLSLRSTLQKTFTDNERSSRTILI</sequence>
<keyword evidence="2" id="KW-1185">Reference proteome</keyword>
<evidence type="ECO:0000313" key="1">
    <source>
        <dbReference type="EMBL" id="VDK72941.1"/>
    </source>
</evidence>
<dbReference type="OrthoDB" id="6618793at2759"/>
<protein>
    <submittedName>
        <fullName evidence="1">Uncharacterized protein</fullName>
    </submittedName>
</protein>
<proteinExistence type="predicted"/>
<gene>
    <name evidence="1" type="ORF">CGOC_LOCUS6882</name>
</gene>
<accession>A0A3P6U7V9</accession>
<dbReference type="AlphaFoldDB" id="A0A3P6U7V9"/>
<reference evidence="1 2" key="1">
    <citation type="submission" date="2018-11" db="EMBL/GenBank/DDBJ databases">
        <authorList>
            <consortium name="Pathogen Informatics"/>
        </authorList>
    </citation>
    <scope>NUCLEOTIDE SEQUENCE [LARGE SCALE GENOMIC DNA]</scope>
</reference>
<dbReference type="Proteomes" id="UP000271889">
    <property type="component" value="Unassembled WGS sequence"/>
</dbReference>
<organism evidence="1 2">
    <name type="scientific">Cylicostephanus goldi</name>
    <name type="common">Nematode worm</name>
    <dbReference type="NCBI Taxonomy" id="71465"/>
    <lineage>
        <taxon>Eukaryota</taxon>
        <taxon>Metazoa</taxon>
        <taxon>Ecdysozoa</taxon>
        <taxon>Nematoda</taxon>
        <taxon>Chromadorea</taxon>
        <taxon>Rhabditida</taxon>
        <taxon>Rhabditina</taxon>
        <taxon>Rhabditomorpha</taxon>
        <taxon>Strongyloidea</taxon>
        <taxon>Strongylidae</taxon>
        <taxon>Cylicostephanus</taxon>
    </lineage>
</organism>